<evidence type="ECO:0000256" key="2">
    <source>
        <dbReference type="PIRSR" id="PIRSR640198-2"/>
    </source>
</evidence>
<dbReference type="AlphaFoldDB" id="A0A948X1A5"/>
<accession>A0A948X1A5</accession>
<protein>
    <submittedName>
        <fullName evidence="4">Fic family protein</fullName>
    </submittedName>
</protein>
<reference evidence="4" key="2">
    <citation type="submission" date="2021-04" db="EMBL/GenBank/DDBJ databases">
        <authorList>
            <person name="Gilroy R."/>
        </authorList>
    </citation>
    <scope>NUCLEOTIDE SEQUENCE</scope>
    <source>
        <strain evidence="4">8470</strain>
    </source>
</reference>
<evidence type="ECO:0000313" key="4">
    <source>
        <dbReference type="EMBL" id="MBU3856227.1"/>
    </source>
</evidence>
<feature type="domain" description="Fido" evidence="3">
    <location>
        <begin position="14"/>
        <end position="165"/>
    </location>
</feature>
<keyword evidence="2" id="KW-0067">ATP-binding</keyword>
<dbReference type="InterPro" id="IPR003812">
    <property type="entry name" value="Fido"/>
</dbReference>
<name>A0A948X1A5_9BACT</name>
<dbReference type="PANTHER" id="PTHR13504:SF38">
    <property type="entry name" value="FIDO DOMAIN-CONTAINING PROTEIN"/>
    <property type="match status" value="1"/>
</dbReference>
<comment type="caution">
    <text evidence="4">The sequence shown here is derived from an EMBL/GenBank/DDBJ whole genome shotgun (WGS) entry which is preliminary data.</text>
</comment>
<gene>
    <name evidence="4" type="ORF">H9928_06695</name>
</gene>
<evidence type="ECO:0000313" key="5">
    <source>
        <dbReference type="Proteomes" id="UP000784286"/>
    </source>
</evidence>
<dbReference type="GO" id="GO:0005524">
    <property type="term" value="F:ATP binding"/>
    <property type="evidence" value="ECO:0007669"/>
    <property type="project" value="UniProtKB-KW"/>
</dbReference>
<organism evidence="4 5">
    <name type="scientific">Candidatus Phocaeicola excrementipullorum</name>
    <dbReference type="NCBI Taxonomy" id="2838731"/>
    <lineage>
        <taxon>Bacteria</taxon>
        <taxon>Pseudomonadati</taxon>
        <taxon>Bacteroidota</taxon>
        <taxon>Bacteroidia</taxon>
        <taxon>Bacteroidales</taxon>
        <taxon>Bacteroidaceae</taxon>
        <taxon>Phocaeicola</taxon>
    </lineage>
</organism>
<dbReference type="Pfam" id="PF02661">
    <property type="entry name" value="Fic"/>
    <property type="match status" value="1"/>
</dbReference>
<dbReference type="SUPFAM" id="SSF140931">
    <property type="entry name" value="Fic-like"/>
    <property type="match status" value="1"/>
</dbReference>
<reference evidence="4" key="1">
    <citation type="journal article" date="2021" name="PeerJ">
        <title>Extensive microbial diversity within the chicken gut microbiome revealed by metagenomics and culture.</title>
        <authorList>
            <person name="Gilroy R."/>
            <person name="Ravi A."/>
            <person name="Getino M."/>
            <person name="Pursley I."/>
            <person name="Horton D.L."/>
            <person name="Alikhan N.F."/>
            <person name="Baker D."/>
            <person name="Gharbi K."/>
            <person name="Hall N."/>
            <person name="Watson M."/>
            <person name="Adriaenssens E.M."/>
            <person name="Foster-Nyarko E."/>
            <person name="Jarju S."/>
            <person name="Secka A."/>
            <person name="Antonio M."/>
            <person name="Oren A."/>
            <person name="Chaudhuri R.R."/>
            <person name="La Ragione R."/>
            <person name="Hildebrand F."/>
            <person name="Pallen M.J."/>
        </authorList>
    </citation>
    <scope>NUCLEOTIDE SEQUENCE</scope>
    <source>
        <strain evidence="4">8470</strain>
    </source>
</reference>
<feature type="active site" evidence="1">
    <location>
        <position position="101"/>
    </location>
</feature>
<feature type="non-terminal residue" evidence="4">
    <location>
        <position position="1"/>
    </location>
</feature>
<evidence type="ECO:0000259" key="3">
    <source>
        <dbReference type="PROSITE" id="PS51459"/>
    </source>
</evidence>
<dbReference type="EMBL" id="JAHLFJ010000065">
    <property type="protein sequence ID" value="MBU3856227.1"/>
    <property type="molecule type" value="Genomic_DNA"/>
</dbReference>
<keyword evidence="2" id="KW-0547">Nucleotide-binding</keyword>
<dbReference type="PROSITE" id="PS51459">
    <property type="entry name" value="FIDO"/>
    <property type="match status" value="1"/>
</dbReference>
<dbReference type="Gene3D" id="1.10.3290.10">
    <property type="entry name" value="Fido-like domain"/>
    <property type="match status" value="1"/>
</dbReference>
<dbReference type="InterPro" id="IPR040198">
    <property type="entry name" value="Fido_containing"/>
</dbReference>
<proteinExistence type="predicted"/>
<dbReference type="PANTHER" id="PTHR13504">
    <property type="entry name" value="FIDO DOMAIN-CONTAINING PROTEIN DDB_G0283145"/>
    <property type="match status" value="1"/>
</dbReference>
<feature type="binding site" evidence="2">
    <location>
        <begin position="105"/>
        <end position="112"/>
    </location>
    <ligand>
        <name>ATP</name>
        <dbReference type="ChEBI" id="CHEBI:30616"/>
    </ligand>
</feature>
<evidence type="ECO:0000256" key="1">
    <source>
        <dbReference type="PIRSR" id="PIRSR640198-1"/>
    </source>
</evidence>
<dbReference type="InterPro" id="IPR036597">
    <property type="entry name" value="Fido-like_dom_sf"/>
</dbReference>
<dbReference type="Proteomes" id="UP000784286">
    <property type="component" value="Unassembled WGS sequence"/>
</dbReference>
<sequence length="175" mass="20179">ATSYAIEAMNELPLSARLLKNAHYLMCNSERYEKKYPGEFRTSPVWIGWKGNGLKDAMFIPPVYDDMIEAFSGLERYINYEDSDNVFVRAALIHYQFEMIHPFIDGNGRVGRLLNTLYLMEQDVLKCPVLQLSSVLKKRILGYYMGIQHVNETGGYNDWLRFYLVAIKSASSIIC</sequence>